<dbReference type="EMBL" id="WEHW01000092">
    <property type="protein sequence ID" value="KAB7649368.1"/>
    <property type="molecule type" value="Genomic_DNA"/>
</dbReference>
<name>A0AAI9SB98_9BURK</name>
<accession>A0AAI9SB98</accession>
<dbReference type="RefSeq" id="WP_139687006.1">
    <property type="nucleotide sequence ID" value="NZ_WEHW01000092.1"/>
</dbReference>
<reference evidence="1 2" key="1">
    <citation type="submission" date="2019-10" db="EMBL/GenBank/DDBJ databases">
        <title>Genome diversity of Sutterella seckii.</title>
        <authorList>
            <person name="Chaplin A.V."/>
            <person name="Sokolova S.R."/>
            <person name="Mosin K.A."/>
            <person name="Ivanova E.L."/>
            <person name="Kochetkova T.O."/>
            <person name="Goltsov A.Y."/>
            <person name="Trofimov D.Y."/>
            <person name="Efimov B.A."/>
        </authorList>
    </citation>
    <scope>NUCLEOTIDE SEQUENCE [LARGE SCALE GENOMIC DNA]</scope>
    <source>
        <strain evidence="1 2">ASD3426</strain>
    </source>
</reference>
<dbReference type="AlphaFoldDB" id="A0AAI9SB98"/>
<keyword evidence="2" id="KW-1185">Reference proteome</keyword>
<gene>
    <name evidence="1" type="ORF">GBM96_11485</name>
</gene>
<organism evidence="1 2">
    <name type="scientific">Sutterella seckii</name>
    <dbReference type="NCBI Taxonomy" id="1944635"/>
    <lineage>
        <taxon>Bacteria</taxon>
        <taxon>Pseudomonadati</taxon>
        <taxon>Pseudomonadota</taxon>
        <taxon>Betaproteobacteria</taxon>
        <taxon>Burkholderiales</taxon>
        <taxon>Sutterellaceae</taxon>
        <taxon>Sutterella</taxon>
    </lineage>
</organism>
<evidence type="ECO:0000313" key="1">
    <source>
        <dbReference type="EMBL" id="KAB7649368.1"/>
    </source>
</evidence>
<sequence length="138" mass="15385">MISPNWRRAYDAWKATGLTRIDFHKTRFKCFFPDETPCLTTLYRKFKEIERLLESAAAERSAASQIGTVAVATLPAVTPRKVATKVGRNIPVKRISHPSGLVAREVRLILPNGSLLEFRSESPELMAIGMMQAAGVRT</sequence>
<evidence type="ECO:0000313" key="2">
    <source>
        <dbReference type="Proteomes" id="UP000469462"/>
    </source>
</evidence>
<comment type="caution">
    <text evidence="1">The sequence shown here is derived from an EMBL/GenBank/DDBJ whole genome shotgun (WGS) entry which is preliminary data.</text>
</comment>
<dbReference type="Proteomes" id="UP000469462">
    <property type="component" value="Unassembled WGS sequence"/>
</dbReference>
<proteinExistence type="predicted"/>
<protein>
    <submittedName>
        <fullName evidence="1">Uncharacterized protein</fullName>
    </submittedName>
</protein>